<dbReference type="AlphaFoldDB" id="A0A2P9AI02"/>
<protein>
    <submittedName>
        <fullName evidence="1">Uncharacterized protein</fullName>
    </submittedName>
</protein>
<dbReference type="EMBL" id="FUIG01000023">
    <property type="protein sequence ID" value="SJM30751.1"/>
    <property type="molecule type" value="Genomic_DNA"/>
</dbReference>
<dbReference type="Proteomes" id="UP000245698">
    <property type="component" value="Unassembled WGS sequence"/>
</dbReference>
<evidence type="ECO:0000313" key="1">
    <source>
        <dbReference type="EMBL" id="SJM30751.1"/>
    </source>
</evidence>
<keyword evidence="2" id="KW-1185">Reference proteome</keyword>
<evidence type="ECO:0000313" key="2">
    <source>
        <dbReference type="Proteomes" id="UP000245698"/>
    </source>
</evidence>
<reference evidence="2" key="1">
    <citation type="submission" date="2016-12" db="EMBL/GenBank/DDBJ databases">
        <authorList>
            <person name="Brunel B."/>
        </authorList>
    </citation>
    <scope>NUCLEOTIDE SEQUENCE [LARGE SCALE GENOMIC DNA]</scope>
</reference>
<accession>A0A2P9AI02</accession>
<sequence length="69" mass="7392">MDRRSASSSVPQPTLACANCGCRLRPEAPFKQKPAPVSGAGLLPEAELNTCPQQQGRLAMLKIWLTGQN</sequence>
<proteinExistence type="predicted"/>
<organism evidence="1 2">
    <name type="scientific">Mesorhizobium delmotii</name>
    <dbReference type="NCBI Taxonomy" id="1631247"/>
    <lineage>
        <taxon>Bacteria</taxon>
        <taxon>Pseudomonadati</taxon>
        <taxon>Pseudomonadota</taxon>
        <taxon>Alphaproteobacteria</taxon>
        <taxon>Hyphomicrobiales</taxon>
        <taxon>Phyllobacteriaceae</taxon>
        <taxon>Mesorhizobium</taxon>
    </lineage>
</organism>
<name>A0A2P9AI02_9HYPH</name>
<gene>
    <name evidence="1" type="ORF">BQ8482_170106</name>
</gene>